<feature type="region of interest" description="Disordered" evidence="1">
    <location>
        <begin position="153"/>
        <end position="183"/>
    </location>
</feature>
<sequence>MSLLTPSSSKDTRPSQQLGVSKPRQPMQTWSEAAEDDDDRTRRAHSDSVNEAITGQSTFRAGKTPQSKFDGYLSDGSQESSACEHMDTVKATTDDTQSSRRKYLSRHVATELESAAMPEPAATPDWKPSAARPSWSTISRRLSLGTATNRFARAPAEVPSTARATGASLSIHRPNFDETPRTRRRTSWIGTIKMKLTSRGKRRGKLGDQATTPITRDCNFEDMPTARSDDTVEGALHLSSAVSPSQPEPVSVYPRLRSQPSLNRLASTRQRHTSARRDILSGAHSHISDVIFVPEESDAGEEYMQSISPPHSNRAQRRSQFILPHRRSLTSEDKSPYTKIDEFDNAY</sequence>
<feature type="compositionally biased region" description="Basic and acidic residues" evidence="1">
    <location>
        <begin position="39"/>
        <end position="48"/>
    </location>
</feature>
<dbReference type="EMBL" id="JANBUY010000311">
    <property type="protein sequence ID" value="KAJ2860275.1"/>
    <property type="molecule type" value="Genomic_DNA"/>
</dbReference>
<keyword evidence="3" id="KW-1185">Reference proteome</keyword>
<proteinExistence type="predicted"/>
<feature type="compositionally biased region" description="Polar residues" evidence="1">
    <location>
        <begin position="1"/>
        <end position="19"/>
    </location>
</feature>
<accession>A0A9W8ID52</accession>
<feature type="compositionally biased region" description="Basic and acidic residues" evidence="1">
    <location>
        <begin position="329"/>
        <end position="347"/>
    </location>
</feature>
<comment type="caution">
    <text evidence="2">The sequence shown here is derived from an EMBL/GenBank/DDBJ whole genome shotgun (WGS) entry which is preliminary data.</text>
</comment>
<evidence type="ECO:0000313" key="3">
    <source>
        <dbReference type="Proteomes" id="UP001140074"/>
    </source>
</evidence>
<protein>
    <submittedName>
        <fullName evidence="2">Uncharacterized protein</fullName>
    </submittedName>
</protein>
<evidence type="ECO:0000313" key="2">
    <source>
        <dbReference type="EMBL" id="KAJ2860275.1"/>
    </source>
</evidence>
<feature type="region of interest" description="Disordered" evidence="1">
    <location>
        <begin position="1"/>
        <end position="134"/>
    </location>
</feature>
<gene>
    <name evidence="2" type="ORF">GGH94_005620</name>
</gene>
<dbReference type="AlphaFoldDB" id="A0A9W8ID52"/>
<reference evidence="2" key="1">
    <citation type="submission" date="2022-07" db="EMBL/GenBank/DDBJ databases">
        <title>Phylogenomic reconstructions and comparative analyses of Kickxellomycotina fungi.</title>
        <authorList>
            <person name="Reynolds N.K."/>
            <person name="Stajich J.E."/>
            <person name="Barry K."/>
            <person name="Grigoriev I.V."/>
            <person name="Crous P."/>
            <person name="Smith M.E."/>
        </authorList>
    </citation>
    <scope>NUCLEOTIDE SEQUENCE</scope>
    <source>
        <strain evidence="2">RSA 476</strain>
    </source>
</reference>
<feature type="region of interest" description="Disordered" evidence="1">
    <location>
        <begin position="300"/>
        <end position="347"/>
    </location>
</feature>
<organism evidence="2 3">
    <name type="scientific">Coemansia aciculifera</name>
    <dbReference type="NCBI Taxonomy" id="417176"/>
    <lineage>
        <taxon>Eukaryota</taxon>
        <taxon>Fungi</taxon>
        <taxon>Fungi incertae sedis</taxon>
        <taxon>Zoopagomycota</taxon>
        <taxon>Kickxellomycotina</taxon>
        <taxon>Kickxellomycetes</taxon>
        <taxon>Kickxellales</taxon>
        <taxon>Kickxellaceae</taxon>
        <taxon>Coemansia</taxon>
    </lineage>
</organism>
<feature type="compositionally biased region" description="Polar residues" evidence="1">
    <location>
        <begin position="49"/>
        <end position="67"/>
    </location>
</feature>
<name>A0A9W8ID52_9FUNG</name>
<dbReference type="Proteomes" id="UP001140074">
    <property type="component" value="Unassembled WGS sequence"/>
</dbReference>
<evidence type="ECO:0000256" key="1">
    <source>
        <dbReference type="SAM" id="MobiDB-lite"/>
    </source>
</evidence>